<dbReference type="EMBL" id="CP022423">
    <property type="protein sequence ID" value="ASM77301.1"/>
    <property type="molecule type" value="Genomic_DNA"/>
</dbReference>
<dbReference type="KEGG" id="vff:VITFI_CDS1072"/>
<evidence type="ECO:0000313" key="3">
    <source>
        <dbReference type="EMBL" id="ASM76850.1"/>
    </source>
</evidence>
<dbReference type="KEGG" id="vff:VITFI_CDS0121"/>
<dbReference type="KEGG" id="vff:VITFI_CDS0647"/>
<evidence type="ECO:0000313" key="5">
    <source>
        <dbReference type="Proteomes" id="UP000199729"/>
    </source>
</evidence>
<dbReference type="AlphaFoldDB" id="A0A221KAN9"/>
<protein>
    <recommendedName>
        <fullName evidence="6">DNA-binding protein</fullName>
    </recommendedName>
</protein>
<gene>
    <name evidence="1" type="ORF">VITFI_CDS0121</name>
    <name evidence="2" type="ORF">VITFI_CDS0647</name>
    <name evidence="3" type="ORF">VITFI_CDS1072</name>
    <name evidence="4" type="ORF">VITFI_CDS1523</name>
</gene>
<evidence type="ECO:0000313" key="2">
    <source>
        <dbReference type="EMBL" id="ASM76426.1"/>
    </source>
</evidence>
<evidence type="ECO:0000313" key="1">
    <source>
        <dbReference type="EMBL" id="ASM75900.1"/>
    </source>
</evidence>
<dbReference type="InterPro" id="IPR010982">
    <property type="entry name" value="Lambda_DNA-bd_dom_sf"/>
</dbReference>
<dbReference type="EMBL" id="CP022423">
    <property type="protein sequence ID" value="ASM76850.1"/>
    <property type="molecule type" value="Genomic_DNA"/>
</dbReference>
<reference evidence="1 5" key="1">
    <citation type="submission" date="2017-07" db="EMBL/GenBank/DDBJ databases">
        <title>Complete Genome Sequence of the cosmetic ferment Vitreoscilla filiformis (ATCC15551).</title>
        <authorList>
            <person name="Contreras S."/>
            <person name="Sagory-Zalkind P."/>
            <person name="Blanquart H."/>
            <person name="Iltis A."/>
            <person name="Morand S.C."/>
        </authorList>
    </citation>
    <scope>NUCLEOTIDE SEQUENCE [LARGE SCALE GENOMIC DNA]</scope>
    <source>
        <strain evidence="1 5">ATCC 15551</strain>
    </source>
</reference>
<evidence type="ECO:0008006" key="6">
    <source>
        <dbReference type="Google" id="ProtNLM"/>
    </source>
</evidence>
<dbReference type="EMBL" id="CP022423">
    <property type="protein sequence ID" value="ASM76426.1"/>
    <property type="molecule type" value="Genomic_DNA"/>
</dbReference>
<evidence type="ECO:0000313" key="4">
    <source>
        <dbReference type="EMBL" id="ASM77301.1"/>
    </source>
</evidence>
<dbReference type="KEGG" id="vff:VITFI_CDS1523"/>
<proteinExistence type="predicted"/>
<accession>A0A221KAN9</accession>
<keyword evidence="5" id="KW-1185">Reference proteome</keyword>
<dbReference type="GO" id="GO:0003677">
    <property type="term" value="F:DNA binding"/>
    <property type="evidence" value="ECO:0007669"/>
    <property type="project" value="InterPro"/>
</dbReference>
<dbReference type="EMBL" id="CP022423">
    <property type="protein sequence ID" value="ASM75900.1"/>
    <property type="molecule type" value="Genomic_DNA"/>
</dbReference>
<dbReference type="Proteomes" id="UP000199729">
    <property type="component" value="Chromosome"/>
</dbReference>
<organism evidence="1 5">
    <name type="scientific">Vitreoscilla filiformis</name>
    <dbReference type="NCBI Taxonomy" id="63"/>
    <lineage>
        <taxon>Bacteria</taxon>
        <taxon>Pseudomonadati</taxon>
        <taxon>Pseudomonadota</taxon>
        <taxon>Betaproteobacteria</taxon>
        <taxon>Neisseriales</taxon>
        <taxon>Neisseriaceae</taxon>
        <taxon>Vitreoscilla</taxon>
    </lineage>
</organism>
<dbReference type="NCBIfam" id="TIGR04111">
    <property type="entry name" value="BcepMu_gp16"/>
    <property type="match status" value="1"/>
</dbReference>
<dbReference type="RefSeq" id="WP_089415357.1">
    <property type="nucleotide sequence ID" value="NZ_CP022423.1"/>
</dbReference>
<dbReference type="Gene3D" id="1.10.260.40">
    <property type="entry name" value="lambda repressor-like DNA-binding domains"/>
    <property type="match status" value="1"/>
</dbReference>
<dbReference type="OrthoDB" id="5679056at2"/>
<dbReference type="InterPro" id="IPR026365">
    <property type="entry name" value="BcepMu_gp16"/>
</dbReference>
<sequence length="96" mass="10318">MSTATKTTQWLKPPQAARAEFEAKGVSISAWAAEHKVSRSLVYEILAGRKPCHRGQSHRIAVLLGMKAGELTRSVCAVNAPAYQRPATASGRQATT</sequence>
<name>A0A221KAN9_VITFI</name>